<feature type="compositionally biased region" description="Polar residues" evidence="1">
    <location>
        <begin position="26"/>
        <end position="43"/>
    </location>
</feature>
<gene>
    <name evidence="2" type="ORF">Tco_0653699</name>
</gene>
<feature type="compositionally biased region" description="Acidic residues" evidence="1">
    <location>
        <begin position="199"/>
        <end position="222"/>
    </location>
</feature>
<feature type="region of interest" description="Disordered" evidence="1">
    <location>
        <begin position="1"/>
        <end position="157"/>
    </location>
</feature>
<dbReference type="Proteomes" id="UP001151760">
    <property type="component" value="Unassembled WGS sequence"/>
</dbReference>
<reference evidence="2" key="2">
    <citation type="submission" date="2022-01" db="EMBL/GenBank/DDBJ databases">
        <authorList>
            <person name="Yamashiro T."/>
            <person name="Shiraishi A."/>
            <person name="Satake H."/>
            <person name="Nakayama K."/>
        </authorList>
    </citation>
    <scope>NUCLEOTIDE SEQUENCE</scope>
</reference>
<dbReference type="EMBL" id="BQNB010009112">
    <property type="protein sequence ID" value="GJS58915.1"/>
    <property type="molecule type" value="Genomic_DNA"/>
</dbReference>
<proteinExistence type="predicted"/>
<evidence type="ECO:0000313" key="2">
    <source>
        <dbReference type="EMBL" id="GJS58915.1"/>
    </source>
</evidence>
<evidence type="ECO:0000313" key="3">
    <source>
        <dbReference type="Proteomes" id="UP001151760"/>
    </source>
</evidence>
<evidence type="ECO:0000256" key="1">
    <source>
        <dbReference type="SAM" id="MobiDB-lite"/>
    </source>
</evidence>
<organism evidence="2 3">
    <name type="scientific">Tanacetum coccineum</name>
    <dbReference type="NCBI Taxonomy" id="301880"/>
    <lineage>
        <taxon>Eukaryota</taxon>
        <taxon>Viridiplantae</taxon>
        <taxon>Streptophyta</taxon>
        <taxon>Embryophyta</taxon>
        <taxon>Tracheophyta</taxon>
        <taxon>Spermatophyta</taxon>
        <taxon>Magnoliopsida</taxon>
        <taxon>eudicotyledons</taxon>
        <taxon>Gunneridae</taxon>
        <taxon>Pentapetalae</taxon>
        <taxon>asterids</taxon>
        <taxon>campanulids</taxon>
        <taxon>Asterales</taxon>
        <taxon>Asteraceae</taxon>
        <taxon>Asteroideae</taxon>
        <taxon>Anthemideae</taxon>
        <taxon>Anthemidinae</taxon>
        <taxon>Tanacetum</taxon>
    </lineage>
</organism>
<protein>
    <submittedName>
        <fullName evidence="2">Uncharacterized protein</fullName>
    </submittedName>
</protein>
<feature type="region of interest" description="Disordered" evidence="1">
    <location>
        <begin position="199"/>
        <end position="229"/>
    </location>
</feature>
<reference evidence="2" key="1">
    <citation type="journal article" date="2022" name="Int. J. Mol. Sci.">
        <title>Draft Genome of Tanacetum Coccineum: Genomic Comparison of Closely Related Tanacetum-Family Plants.</title>
        <authorList>
            <person name="Yamashiro T."/>
            <person name="Shiraishi A."/>
            <person name="Nakayama K."/>
            <person name="Satake H."/>
        </authorList>
    </citation>
    <scope>NUCLEOTIDE SEQUENCE</scope>
</reference>
<sequence>MRGGDDSVRSVSPLTFSPKKKKGKPQSVTQTLPNSQGPETSGALSEKRKRPKSKKTPTETKVTRPQPSERMEQSHLVSSGTVPGPQDPVGNIQPMGMRLPSTVSDEGVAKTTPCPEGPRGDKDSEGNKPPTDMEPQHTPVADLSGTGVDYQVDETQSTRLRYKSLTKNKGETSSEVEPDLPKLPLKTVAEIQALLLSEDELDQESDEEVLEAVAELDEDPDDSNSASSDDILERYDNILPLTERQLIKYLRKVCDVLFYRITDDHWEKHEEAAVYYVNLKAEIERYFNKNISHRDDKLVDSSMNTIDKSTQAINDLYKGIQAITDLLKEIKEVAKDDHIVNEKIFETTNTLTSISTNITKVLSTEKDLTSLPFRLL</sequence>
<feature type="compositionally biased region" description="Basic and acidic residues" evidence="1">
    <location>
        <begin position="56"/>
        <end position="73"/>
    </location>
</feature>
<keyword evidence="3" id="KW-1185">Reference proteome</keyword>
<accession>A0ABQ4X1X6</accession>
<name>A0ABQ4X1X6_9ASTR</name>
<comment type="caution">
    <text evidence="2">The sequence shown here is derived from an EMBL/GenBank/DDBJ whole genome shotgun (WGS) entry which is preliminary data.</text>
</comment>